<feature type="domain" description="TonB-dependent receptor-like beta-barrel" evidence="18">
    <location>
        <begin position="277"/>
        <end position="711"/>
    </location>
</feature>
<dbReference type="EMBL" id="LT962688">
    <property type="protein sequence ID" value="SOR32399.1"/>
    <property type="molecule type" value="Genomic_DNA"/>
</dbReference>
<dbReference type="GO" id="GO:0015891">
    <property type="term" value="P:siderophore transport"/>
    <property type="evidence" value="ECO:0007669"/>
    <property type="project" value="InterPro"/>
</dbReference>
<feature type="domain" description="TonB-dependent receptor plug" evidence="19">
    <location>
        <begin position="96"/>
        <end position="200"/>
    </location>
</feature>
<evidence type="ECO:0000256" key="5">
    <source>
        <dbReference type="ARBA" id="ARBA00022496"/>
    </source>
</evidence>
<keyword evidence="9" id="KW-0406">Ion transport</keyword>
<keyword evidence="8" id="KW-0408">Iron</keyword>
<evidence type="ECO:0000256" key="15">
    <source>
        <dbReference type="PROSITE-ProRule" id="PRU10144"/>
    </source>
</evidence>
<keyword evidence="13 14" id="KW-0998">Cell outer membrane</keyword>
<name>A0A2N9AYJ9_METEX</name>
<feature type="signal peptide" evidence="17">
    <location>
        <begin position="1"/>
        <end position="31"/>
    </location>
</feature>
<evidence type="ECO:0000256" key="3">
    <source>
        <dbReference type="ARBA" id="ARBA00022448"/>
    </source>
</evidence>
<evidence type="ECO:0000256" key="10">
    <source>
        <dbReference type="ARBA" id="ARBA00023077"/>
    </source>
</evidence>
<organism evidence="20 21">
    <name type="scientific">Methylorubrum extorquens</name>
    <name type="common">Methylobacterium dichloromethanicum</name>
    <name type="synonym">Methylobacterium extorquens</name>
    <dbReference type="NCBI Taxonomy" id="408"/>
    <lineage>
        <taxon>Bacteria</taxon>
        <taxon>Pseudomonadati</taxon>
        <taxon>Pseudomonadota</taxon>
        <taxon>Alphaproteobacteria</taxon>
        <taxon>Hyphomicrobiales</taxon>
        <taxon>Methylobacteriaceae</taxon>
        <taxon>Methylorubrum</taxon>
    </lineage>
</organism>
<feature type="chain" id="PRO_5015009626" evidence="17">
    <location>
        <begin position="32"/>
        <end position="741"/>
    </location>
</feature>
<evidence type="ECO:0000256" key="13">
    <source>
        <dbReference type="ARBA" id="ARBA00023237"/>
    </source>
</evidence>
<dbReference type="PANTHER" id="PTHR32552">
    <property type="entry name" value="FERRICHROME IRON RECEPTOR-RELATED"/>
    <property type="match status" value="1"/>
</dbReference>
<dbReference type="Pfam" id="PF00593">
    <property type="entry name" value="TonB_dep_Rec_b-barrel"/>
    <property type="match status" value="1"/>
</dbReference>
<comment type="similarity">
    <text evidence="2 14 16">Belongs to the TonB-dependent receptor family.</text>
</comment>
<dbReference type="InterPro" id="IPR037066">
    <property type="entry name" value="Plug_dom_sf"/>
</dbReference>
<evidence type="ECO:0000259" key="18">
    <source>
        <dbReference type="Pfam" id="PF00593"/>
    </source>
</evidence>
<dbReference type="SUPFAM" id="SSF56935">
    <property type="entry name" value="Porins"/>
    <property type="match status" value="1"/>
</dbReference>
<keyword evidence="12 20" id="KW-0675">Receptor</keyword>
<proteinExistence type="inferred from homology"/>
<evidence type="ECO:0000256" key="8">
    <source>
        <dbReference type="ARBA" id="ARBA00023004"/>
    </source>
</evidence>
<evidence type="ECO:0000256" key="17">
    <source>
        <dbReference type="SAM" id="SignalP"/>
    </source>
</evidence>
<evidence type="ECO:0000256" key="16">
    <source>
        <dbReference type="RuleBase" id="RU003357"/>
    </source>
</evidence>
<keyword evidence="7 17" id="KW-0732">Signal</keyword>
<dbReference type="InterPro" id="IPR000531">
    <property type="entry name" value="Beta-barrel_TonB"/>
</dbReference>
<dbReference type="InterPro" id="IPR010917">
    <property type="entry name" value="TonB_rcpt_CS"/>
</dbReference>
<dbReference type="NCBIfam" id="TIGR01783">
    <property type="entry name" value="TonB-siderophor"/>
    <property type="match status" value="1"/>
</dbReference>
<evidence type="ECO:0000259" key="19">
    <source>
        <dbReference type="Pfam" id="PF07715"/>
    </source>
</evidence>
<evidence type="ECO:0000256" key="1">
    <source>
        <dbReference type="ARBA" id="ARBA00004571"/>
    </source>
</evidence>
<evidence type="ECO:0000313" key="21">
    <source>
        <dbReference type="Proteomes" id="UP000233769"/>
    </source>
</evidence>
<gene>
    <name evidence="20" type="ORF">TK0001_5840</name>
</gene>
<accession>A0A2N9AYJ9</accession>
<keyword evidence="4 14" id="KW-1134">Transmembrane beta strand</keyword>
<evidence type="ECO:0000313" key="20">
    <source>
        <dbReference type="EMBL" id="SOR32399.1"/>
    </source>
</evidence>
<dbReference type="Proteomes" id="UP000233769">
    <property type="component" value="Chromosome tk0001"/>
</dbReference>
<dbReference type="PROSITE" id="PS01156">
    <property type="entry name" value="TONB_DEPENDENT_REC_2"/>
    <property type="match status" value="1"/>
</dbReference>
<dbReference type="InterPro" id="IPR010105">
    <property type="entry name" value="TonB_sidphr_rcpt"/>
</dbReference>
<dbReference type="Gene3D" id="2.170.130.10">
    <property type="entry name" value="TonB-dependent receptor, plug domain"/>
    <property type="match status" value="1"/>
</dbReference>
<dbReference type="GO" id="GO:0015344">
    <property type="term" value="F:siderophore uptake transmembrane transporter activity"/>
    <property type="evidence" value="ECO:0007669"/>
    <property type="project" value="TreeGrafter"/>
</dbReference>
<evidence type="ECO:0000256" key="12">
    <source>
        <dbReference type="ARBA" id="ARBA00023170"/>
    </source>
</evidence>
<dbReference type="PANTHER" id="PTHR32552:SF84">
    <property type="entry name" value="TONB-DEPENDENT RECEPTOR-RELATED"/>
    <property type="match status" value="1"/>
</dbReference>
<keyword evidence="10 16" id="KW-0798">TonB box</keyword>
<dbReference type="PROSITE" id="PS52016">
    <property type="entry name" value="TONB_DEPENDENT_REC_3"/>
    <property type="match status" value="1"/>
</dbReference>
<evidence type="ECO:0000256" key="14">
    <source>
        <dbReference type="PROSITE-ProRule" id="PRU01360"/>
    </source>
</evidence>
<sequence>MSDAFCRTRSPNERARSAAALLLTTSTLVLASYPLAAQEPGEAAGNGHAVTLEELTVTGAGSGTRLLAPAPYTAAPTGLNLTTPNRSGSRLNLSPLQTPASIEVIPGQKIRERGQETVQEAITQNAAGITTIGAPGNGLGAYTSRGFAGVNSVMQLYDGTRLYVGAGTITYPFDTWNVDRIEVLRGPASVLYGDGAIGGVINVVPKRPVAVPINAARAALGSDGVKRLAFDSGGPIGEDVFYRLNVSGNQANGWLNQNGDFANLAVSGSILYQATPDLAFTLSHDYGYQEPLRYFGTPLIGGRIDPRLRFQNYNVDDSRIVFQDNWTQFRTEWTPTADITIRNTSYRLLSDRHWRNVESYAFVPATGLVRRTSPIEIFHNQEQIGNRFDAAFRGTLFGFRNEFVAGFDVNHITFRHTNNSPYRGESSINPFLFSPGLFSSPDATTPGYATTSDQYSLFAENRLVLTDELSLIAGVRYDAPTVRQQTLRAPLSGFTKDFSAVSYRFGAVYNPTPDSSLYVSYATAVDPVNSLITLSLAQKDFELSTGEQIEVGYKQVFWGGRGEFTLAGYRITKDNLLTVDPLRPTVSIQVGSQSSHGVEAFASLGLWENWRIEGNVALLHAQYDNFQQSAGGVAVNYAGNQPISVPERVANLWLSWAFAPHWEARVGVQFVGETFSDFANTVRRPSYEVVNGSVDYRVTDNSRFSVRVYNLLDEIYPVTGSANTWLLGRPRSVEVAYNIAF</sequence>
<reference evidence="21" key="1">
    <citation type="submission" date="2017-10" db="EMBL/GenBank/DDBJ databases">
        <authorList>
            <person name="Regsiter A."/>
            <person name="William W."/>
        </authorList>
    </citation>
    <scope>NUCLEOTIDE SEQUENCE [LARGE SCALE GENOMIC DNA]</scope>
</reference>
<protein>
    <submittedName>
        <fullName evidence="20">TonB-dependent siderophore receptor</fullName>
    </submittedName>
</protein>
<evidence type="ECO:0000256" key="4">
    <source>
        <dbReference type="ARBA" id="ARBA00022452"/>
    </source>
</evidence>
<comment type="subcellular location">
    <subcellularLocation>
        <location evidence="1 14">Cell outer membrane</location>
        <topology evidence="1 14">Multi-pass membrane protein</topology>
    </subcellularLocation>
</comment>
<dbReference type="AlphaFoldDB" id="A0A2N9AYJ9"/>
<dbReference type="InterPro" id="IPR039426">
    <property type="entry name" value="TonB-dep_rcpt-like"/>
</dbReference>
<dbReference type="CDD" id="cd01347">
    <property type="entry name" value="ligand_gated_channel"/>
    <property type="match status" value="1"/>
</dbReference>
<dbReference type="InterPro" id="IPR012910">
    <property type="entry name" value="Plug_dom"/>
</dbReference>
<dbReference type="Pfam" id="PF07715">
    <property type="entry name" value="Plug"/>
    <property type="match status" value="1"/>
</dbReference>
<evidence type="ECO:0000256" key="11">
    <source>
        <dbReference type="ARBA" id="ARBA00023136"/>
    </source>
</evidence>
<keyword evidence="6 14" id="KW-0812">Transmembrane</keyword>
<feature type="short sequence motif" description="TonB C-terminal box" evidence="15">
    <location>
        <begin position="724"/>
        <end position="741"/>
    </location>
</feature>
<dbReference type="InterPro" id="IPR036942">
    <property type="entry name" value="Beta-barrel_TonB_sf"/>
</dbReference>
<evidence type="ECO:0000256" key="7">
    <source>
        <dbReference type="ARBA" id="ARBA00022729"/>
    </source>
</evidence>
<dbReference type="GO" id="GO:0038023">
    <property type="term" value="F:signaling receptor activity"/>
    <property type="evidence" value="ECO:0007669"/>
    <property type="project" value="InterPro"/>
</dbReference>
<evidence type="ECO:0000256" key="9">
    <source>
        <dbReference type="ARBA" id="ARBA00023065"/>
    </source>
</evidence>
<dbReference type="GO" id="GO:0009279">
    <property type="term" value="C:cell outer membrane"/>
    <property type="evidence" value="ECO:0007669"/>
    <property type="project" value="UniProtKB-SubCell"/>
</dbReference>
<keyword evidence="11 14" id="KW-0472">Membrane</keyword>
<keyword evidence="3 14" id="KW-0813">Transport</keyword>
<dbReference type="Gene3D" id="2.40.170.20">
    <property type="entry name" value="TonB-dependent receptor, beta-barrel domain"/>
    <property type="match status" value="1"/>
</dbReference>
<evidence type="ECO:0000256" key="2">
    <source>
        <dbReference type="ARBA" id="ARBA00009810"/>
    </source>
</evidence>
<keyword evidence="5" id="KW-0410">Iron transport</keyword>
<evidence type="ECO:0000256" key="6">
    <source>
        <dbReference type="ARBA" id="ARBA00022692"/>
    </source>
</evidence>